<accession>A0A151IH71</accession>
<dbReference type="STRING" id="456900.A0A151IH71"/>
<name>A0A151IH71_9HYME</name>
<dbReference type="AlphaFoldDB" id="A0A151IH71"/>
<keyword evidence="2" id="KW-1185">Reference proteome</keyword>
<sequence length="204" mass="23276">MEHGHYCHFGIAHGLTCIFKSYNAALIPPEIMLSINIDGLPLVKSSSSQLWPILGSIRNFFNKEPFLIGAFHGYKKPPSPDIFLKELLITDENGFYFNGKIIPFKTACYICNAPARAYIYCIKNHTGYYRCSKCETRGEYRSRQGHLNQWANTGCTDDVLKWGAVDEYSAFIYLKMISNRSRKCLGNAINLWSNYKIECTSTEL</sequence>
<proteinExistence type="predicted"/>
<reference evidence="1 2" key="1">
    <citation type="submission" date="2016-03" db="EMBL/GenBank/DDBJ databases">
        <title>Cyphomyrmex costatus WGS genome.</title>
        <authorList>
            <person name="Nygaard S."/>
            <person name="Hu H."/>
            <person name="Boomsma J."/>
            <person name="Zhang G."/>
        </authorList>
    </citation>
    <scope>NUCLEOTIDE SEQUENCE [LARGE SCALE GENOMIC DNA]</scope>
    <source>
        <strain evidence="1">MS0001</strain>
        <tissue evidence="1">Whole body</tissue>
    </source>
</reference>
<evidence type="ECO:0000313" key="1">
    <source>
        <dbReference type="EMBL" id="KYN01126.1"/>
    </source>
</evidence>
<dbReference type="EMBL" id="KQ977637">
    <property type="protein sequence ID" value="KYN01126.1"/>
    <property type="molecule type" value="Genomic_DNA"/>
</dbReference>
<evidence type="ECO:0000313" key="2">
    <source>
        <dbReference type="Proteomes" id="UP000078542"/>
    </source>
</evidence>
<organism evidence="1 2">
    <name type="scientific">Cyphomyrmex costatus</name>
    <dbReference type="NCBI Taxonomy" id="456900"/>
    <lineage>
        <taxon>Eukaryota</taxon>
        <taxon>Metazoa</taxon>
        <taxon>Ecdysozoa</taxon>
        <taxon>Arthropoda</taxon>
        <taxon>Hexapoda</taxon>
        <taxon>Insecta</taxon>
        <taxon>Pterygota</taxon>
        <taxon>Neoptera</taxon>
        <taxon>Endopterygota</taxon>
        <taxon>Hymenoptera</taxon>
        <taxon>Apocrita</taxon>
        <taxon>Aculeata</taxon>
        <taxon>Formicoidea</taxon>
        <taxon>Formicidae</taxon>
        <taxon>Myrmicinae</taxon>
        <taxon>Cyphomyrmex</taxon>
    </lineage>
</organism>
<dbReference type="Proteomes" id="UP000078542">
    <property type="component" value="Unassembled WGS sequence"/>
</dbReference>
<dbReference type="PANTHER" id="PTHR33053:SF9">
    <property type="entry name" value="AGAP000105-PA"/>
    <property type="match status" value="1"/>
</dbReference>
<dbReference type="PANTHER" id="PTHR33053">
    <property type="entry name" value="PROTEIN, PUTATIVE-RELATED"/>
    <property type="match status" value="1"/>
</dbReference>
<protein>
    <submittedName>
        <fullName evidence="1">Uncharacterized protein</fullName>
    </submittedName>
</protein>
<gene>
    <name evidence="1" type="ORF">ALC62_08081</name>
</gene>